<accession>A0A4W3GLK0</accession>
<dbReference type="Gene3D" id="2.30.29.30">
    <property type="entry name" value="Pleckstrin-homology domain (PH domain)/Phosphotyrosine-binding domain (PTB)"/>
    <property type="match status" value="1"/>
</dbReference>
<evidence type="ECO:0000259" key="1">
    <source>
        <dbReference type="Pfam" id="PF21477"/>
    </source>
</evidence>
<reference evidence="2" key="4">
    <citation type="submission" date="2025-08" db="UniProtKB">
        <authorList>
            <consortium name="Ensembl"/>
        </authorList>
    </citation>
    <scope>IDENTIFICATION</scope>
</reference>
<dbReference type="InParanoid" id="A0A4W3GLK0"/>
<dbReference type="Proteomes" id="UP000314986">
    <property type="component" value="Unassembled WGS sequence"/>
</dbReference>
<reference evidence="3" key="1">
    <citation type="journal article" date="2006" name="Science">
        <title>Ancient noncoding elements conserved in the human genome.</title>
        <authorList>
            <person name="Venkatesh B."/>
            <person name="Kirkness E.F."/>
            <person name="Loh Y.H."/>
            <person name="Halpern A.L."/>
            <person name="Lee A.P."/>
            <person name="Johnson J."/>
            <person name="Dandona N."/>
            <person name="Viswanathan L.D."/>
            <person name="Tay A."/>
            <person name="Venter J.C."/>
            <person name="Strausberg R.L."/>
            <person name="Brenner S."/>
        </authorList>
    </citation>
    <scope>NUCLEOTIDE SEQUENCE [LARGE SCALE GENOMIC DNA]</scope>
</reference>
<dbReference type="InterPro" id="IPR049385">
    <property type="entry name" value="FAK1-like_FERM_C"/>
</dbReference>
<keyword evidence="3" id="KW-1185">Reference proteome</keyword>
<protein>
    <recommendedName>
        <fullName evidence="1">FAK1-like FERM domain-containing protein</fullName>
    </recommendedName>
</protein>
<dbReference type="AlphaFoldDB" id="A0A4W3GLK0"/>
<dbReference type="Ensembl" id="ENSCMIT00000003899.1">
    <property type="protein sequence ID" value="ENSCMIP00000003755.1"/>
    <property type="gene ID" value="ENSCMIG00000002256.1"/>
</dbReference>
<dbReference type="STRING" id="7868.ENSCMIP00000003755"/>
<reference evidence="2" key="5">
    <citation type="submission" date="2025-09" db="UniProtKB">
        <authorList>
            <consortium name="Ensembl"/>
        </authorList>
    </citation>
    <scope>IDENTIFICATION</scope>
</reference>
<dbReference type="SUPFAM" id="SSF50729">
    <property type="entry name" value="PH domain-like"/>
    <property type="match status" value="1"/>
</dbReference>
<reference evidence="3" key="3">
    <citation type="journal article" date="2014" name="Nature">
        <title>Elephant shark genome provides unique insights into gnathostome evolution.</title>
        <authorList>
            <consortium name="International Elephant Shark Genome Sequencing Consortium"/>
            <person name="Venkatesh B."/>
            <person name="Lee A.P."/>
            <person name="Ravi V."/>
            <person name="Maurya A.K."/>
            <person name="Lian M.M."/>
            <person name="Swann J.B."/>
            <person name="Ohta Y."/>
            <person name="Flajnik M.F."/>
            <person name="Sutoh Y."/>
            <person name="Kasahara M."/>
            <person name="Hoon S."/>
            <person name="Gangu V."/>
            <person name="Roy S.W."/>
            <person name="Irimia M."/>
            <person name="Korzh V."/>
            <person name="Kondrychyn I."/>
            <person name="Lim Z.W."/>
            <person name="Tay B.H."/>
            <person name="Tohari S."/>
            <person name="Kong K.W."/>
            <person name="Ho S."/>
            <person name="Lorente-Galdos B."/>
            <person name="Quilez J."/>
            <person name="Marques-Bonet T."/>
            <person name="Raney B.J."/>
            <person name="Ingham P.W."/>
            <person name="Tay A."/>
            <person name="Hillier L.W."/>
            <person name="Minx P."/>
            <person name="Boehm T."/>
            <person name="Wilson R.K."/>
            <person name="Brenner S."/>
            <person name="Warren W.C."/>
        </authorList>
    </citation>
    <scope>NUCLEOTIDE SEQUENCE [LARGE SCALE GENOMIC DNA]</scope>
</reference>
<dbReference type="InterPro" id="IPR011993">
    <property type="entry name" value="PH-like_dom_sf"/>
</dbReference>
<sequence length="93" mass="10203">MLGRRPLVMGGSNRCHGRQPVFLADFRQIQSIKCVASDIGKATLQLIIEAAPQPLSIKTSSLAMAENMADLIDGYCRLENETETSIIWTPKKG</sequence>
<proteinExistence type="predicted"/>
<feature type="domain" description="FAK1-like FERM" evidence="1">
    <location>
        <begin position="18"/>
        <end position="85"/>
    </location>
</feature>
<organism evidence="2 3">
    <name type="scientific">Callorhinchus milii</name>
    <name type="common">Ghost shark</name>
    <dbReference type="NCBI Taxonomy" id="7868"/>
    <lineage>
        <taxon>Eukaryota</taxon>
        <taxon>Metazoa</taxon>
        <taxon>Chordata</taxon>
        <taxon>Craniata</taxon>
        <taxon>Vertebrata</taxon>
        <taxon>Chondrichthyes</taxon>
        <taxon>Holocephali</taxon>
        <taxon>Chimaeriformes</taxon>
        <taxon>Callorhinchidae</taxon>
        <taxon>Callorhinchus</taxon>
    </lineage>
</organism>
<evidence type="ECO:0000313" key="2">
    <source>
        <dbReference type="Ensembl" id="ENSCMIP00000003755.1"/>
    </source>
</evidence>
<reference evidence="3" key="2">
    <citation type="journal article" date="2007" name="PLoS Biol.">
        <title>Survey sequencing and comparative analysis of the elephant shark (Callorhinchus milii) genome.</title>
        <authorList>
            <person name="Venkatesh B."/>
            <person name="Kirkness E.F."/>
            <person name="Loh Y.H."/>
            <person name="Halpern A.L."/>
            <person name="Lee A.P."/>
            <person name="Johnson J."/>
            <person name="Dandona N."/>
            <person name="Viswanathan L.D."/>
            <person name="Tay A."/>
            <person name="Venter J.C."/>
            <person name="Strausberg R.L."/>
            <person name="Brenner S."/>
        </authorList>
    </citation>
    <scope>NUCLEOTIDE SEQUENCE [LARGE SCALE GENOMIC DNA]</scope>
</reference>
<name>A0A4W3GLK0_CALMI</name>
<dbReference type="Pfam" id="PF21477">
    <property type="entry name" value="FERM_C_FAK1"/>
    <property type="match status" value="1"/>
</dbReference>
<evidence type="ECO:0000313" key="3">
    <source>
        <dbReference type="Proteomes" id="UP000314986"/>
    </source>
</evidence>